<proteinExistence type="predicted"/>
<reference evidence="1" key="1">
    <citation type="submission" date="2022-06" db="EMBL/GenBank/DDBJ databases">
        <title>Uncovering the hologenomic basis of an extraordinary plant invasion.</title>
        <authorList>
            <person name="Bieker V.C."/>
            <person name="Martin M.D."/>
            <person name="Gilbert T."/>
            <person name="Hodgins K."/>
            <person name="Battlay P."/>
            <person name="Petersen B."/>
            <person name="Wilson J."/>
        </authorList>
    </citation>
    <scope>NUCLEOTIDE SEQUENCE</scope>
    <source>
        <strain evidence="1">AA19_3_7</strain>
        <tissue evidence="1">Leaf</tissue>
    </source>
</reference>
<protein>
    <submittedName>
        <fullName evidence="1">Uncharacterized protein</fullName>
    </submittedName>
</protein>
<accession>A0AAD5CQW5</accession>
<dbReference type="AlphaFoldDB" id="A0AAD5CQW5"/>
<keyword evidence="2" id="KW-1185">Reference proteome</keyword>
<feature type="non-terminal residue" evidence="1">
    <location>
        <position position="1"/>
    </location>
</feature>
<dbReference type="EMBL" id="JAMZMK010007047">
    <property type="protein sequence ID" value="KAI7746077.1"/>
    <property type="molecule type" value="Genomic_DNA"/>
</dbReference>
<dbReference type="Proteomes" id="UP001206925">
    <property type="component" value="Unassembled WGS sequence"/>
</dbReference>
<name>A0AAD5CQW5_AMBAR</name>
<evidence type="ECO:0000313" key="2">
    <source>
        <dbReference type="Proteomes" id="UP001206925"/>
    </source>
</evidence>
<evidence type="ECO:0000313" key="1">
    <source>
        <dbReference type="EMBL" id="KAI7746077.1"/>
    </source>
</evidence>
<sequence length="86" mass="9839">TKEASLDVGTAMYNLVVEENSKYNMIAFEDPCCVVMYALCTILTHKALSSSNLKDRFGYATNDIDNSKWNAFEESMKWWRAEENAN</sequence>
<gene>
    <name evidence="1" type="ORF">M8C21_014632</name>
</gene>
<organism evidence="1 2">
    <name type="scientific">Ambrosia artemisiifolia</name>
    <name type="common">Common ragweed</name>
    <dbReference type="NCBI Taxonomy" id="4212"/>
    <lineage>
        <taxon>Eukaryota</taxon>
        <taxon>Viridiplantae</taxon>
        <taxon>Streptophyta</taxon>
        <taxon>Embryophyta</taxon>
        <taxon>Tracheophyta</taxon>
        <taxon>Spermatophyta</taxon>
        <taxon>Magnoliopsida</taxon>
        <taxon>eudicotyledons</taxon>
        <taxon>Gunneridae</taxon>
        <taxon>Pentapetalae</taxon>
        <taxon>asterids</taxon>
        <taxon>campanulids</taxon>
        <taxon>Asterales</taxon>
        <taxon>Asteraceae</taxon>
        <taxon>Asteroideae</taxon>
        <taxon>Heliantheae alliance</taxon>
        <taxon>Heliantheae</taxon>
        <taxon>Ambrosia</taxon>
    </lineage>
</organism>
<comment type="caution">
    <text evidence="1">The sequence shown here is derived from an EMBL/GenBank/DDBJ whole genome shotgun (WGS) entry which is preliminary data.</text>
</comment>